<reference evidence="2 3" key="2">
    <citation type="journal article" date="2012" name="Stand. Genomic Sci.">
        <title>Complete genome sequence of the sulfate-reducing firmicute Desulfotomaculum ruminis type strain (DL(T)).</title>
        <authorList>
            <person name="Spring S."/>
            <person name="Visser M."/>
            <person name="Lu M."/>
            <person name="Copeland A."/>
            <person name="Lapidus A."/>
            <person name="Lucas S."/>
            <person name="Cheng J.F."/>
            <person name="Han C."/>
            <person name="Tapia R."/>
            <person name="Goodwin L.A."/>
            <person name="Pitluck S."/>
            <person name="Ivanova N."/>
            <person name="Land M."/>
            <person name="Hauser L."/>
            <person name="Larimer F."/>
            <person name="Rohde M."/>
            <person name="Goker M."/>
            <person name="Detter J.C."/>
            <person name="Kyrpides N.C."/>
            <person name="Woyke T."/>
            <person name="Schaap P.J."/>
            <person name="Plugge C.M."/>
            <person name="Muyzer G."/>
            <person name="Kuever J."/>
            <person name="Pereira I.A."/>
            <person name="Parshina S.N."/>
            <person name="Bernier-Latmani R."/>
            <person name="Stams A.J."/>
            <person name="Klenk H.P."/>
        </authorList>
    </citation>
    <scope>NUCLEOTIDE SEQUENCE [LARGE SCALE GENOMIC DNA]</scope>
    <source>
        <strain evidence="3">ATCC 23193 / DSM 2154 / NCIB 8452 / DL</strain>
    </source>
</reference>
<accession>F6DS18</accession>
<sequence length="244" mass="28195">MEEIVYLNMVKMECNHWWYKGRREIISKLLNLYLSPDMKILDAGCGAGGNMVFLEKYGSVMGIDISPEMVEHCKKIGLMARRESVTRLSFEDQSFDLVLCLDVLEHLENDQKALEELKRVLRPGGLLLITVPSFSWLWGRHDELNQHYRRYDSGELQQILQSAGFQVERSTYFNFFLLPPVWLVRKLGRMLPAFGGKTDFQFGCGRLNLFFYAVMKLEAVLMDYVNLPIGVSQLILARKKESSP</sequence>
<proteinExistence type="predicted"/>
<keyword evidence="2" id="KW-0808">Transferase</keyword>
<dbReference type="PANTHER" id="PTHR43861">
    <property type="entry name" value="TRANS-ACONITATE 2-METHYLTRANSFERASE-RELATED"/>
    <property type="match status" value="1"/>
</dbReference>
<dbReference type="SUPFAM" id="SSF53335">
    <property type="entry name" value="S-adenosyl-L-methionine-dependent methyltransferases"/>
    <property type="match status" value="1"/>
</dbReference>
<dbReference type="CDD" id="cd02440">
    <property type="entry name" value="AdoMet_MTases"/>
    <property type="match status" value="1"/>
</dbReference>
<protein>
    <submittedName>
        <fullName evidence="2">Methyltransferase type 11</fullName>
    </submittedName>
</protein>
<dbReference type="OrthoDB" id="9757640at2"/>
<organism evidence="2 3">
    <name type="scientific">Desulforamulus ruminis (strain ATCC 23193 / DSM 2154 / NCIMB 8452 / DL)</name>
    <name type="common">Desulfotomaculum ruminis</name>
    <dbReference type="NCBI Taxonomy" id="696281"/>
    <lineage>
        <taxon>Bacteria</taxon>
        <taxon>Bacillati</taxon>
        <taxon>Bacillota</taxon>
        <taxon>Clostridia</taxon>
        <taxon>Eubacteriales</taxon>
        <taxon>Peptococcaceae</taxon>
        <taxon>Desulforamulus</taxon>
    </lineage>
</organism>
<dbReference type="Pfam" id="PF08241">
    <property type="entry name" value="Methyltransf_11"/>
    <property type="match status" value="1"/>
</dbReference>
<feature type="domain" description="Methyltransferase type 11" evidence="1">
    <location>
        <begin position="41"/>
        <end position="129"/>
    </location>
</feature>
<dbReference type="InterPro" id="IPR029063">
    <property type="entry name" value="SAM-dependent_MTases_sf"/>
</dbReference>
<reference evidence="3" key="1">
    <citation type="submission" date="2011-05" db="EMBL/GenBank/DDBJ databases">
        <title>Complete sequence of Desulfotomaculum ruminis DSM 2154.</title>
        <authorList>
            <person name="Lucas S."/>
            <person name="Copeland A."/>
            <person name="Lapidus A."/>
            <person name="Cheng J.-F."/>
            <person name="Goodwin L."/>
            <person name="Pitluck S."/>
            <person name="Lu M."/>
            <person name="Detter J.C."/>
            <person name="Han C."/>
            <person name="Tapia R."/>
            <person name="Land M."/>
            <person name="Hauser L."/>
            <person name="Kyrpides N."/>
            <person name="Ivanova N."/>
            <person name="Mikhailova N."/>
            <person name="Pagani I."/>
            <person name="Stams A.J.M."/>
            <person name="Plugge C.M."/>
            <person name="Muyzer G."/>
            <person name="Kuever J."/>
            <person name="Parshina S.N."/>
            <person name="Ivanova A.E."/>
            <person name="Nazina T.N."/>
            <person name="Brambilla E."/>
            <person name="Spring S."/>
            <person name="Klenk H.-P."/>
            <person name="Woyke T."/>
        </authorList>
    </citation>
    <scope>NUCLEOTIDE SEQUENCE [LARGE SCALE GENOMIC DNA]</scope>
    <source>
        <strain evidence="3">ATCC 23193 / DSM 2154 / NCIB 8452 / DL</strain>
    </source>
</reference>
<keyword evidence="2" id="KW-0489">Methyltransferase</keyword>
<evidence type="ECO:0000313" key="2">
    <source>
        <dbReference type="EMBL" id="AEG61042.1"/>
    </source>
</evidence>
<evidence type="ECO:0000259" key="1">
    <source>
        <dbReference type="Pfam" id="PF08241"/>
    </source>
</evidence>
<dbReference type="InterPro" id="IPR013216">
    <property type="entry name" value="Methyltransf_11"/>
</dbReference>
<dbReference type="EMBL" id="CP002780">
    <property type="protein sequence ID" value="AEG61042.1"/>
    <property type="molecule type" value="Genomic_DNA"/>
</dbReference>
<gene>
    <name evidence="2" type="ordered locus">Desru_2828</name>
</gene>
<dbReference type="GO" id="GO:0008757">
    <property type="term" value="F:S-adenosylmethionine-dependent methyltransferase activity"/>
    <property type="evidence" value="ECO:0007669"/>
    <property type="project" value="InterPro"/>
</dbReference>
<dbReference type="Gene3D" id="3.40.50.150">
    <property type="entry name" value="Vaccinia Virus protein VP39"/>
    <property type="match status" value="1"/>
</dbReference>
<dbReference type="Proteomes" id="UP000009234">
    <property type="component" value="Chromosome"/>
</dbReference>
<dbReference type="AlphaFoldDB" id="F6DS18"/>
<dbReference type="KEGG" id="dru:Desru_2828"/>
<name>F6DS18_DESRL</name>
<dbReference type="GO" id="GO:0032259">
    <property type="term" value="P:methylation"/>
    <property type="evidence" value="ECO:0007669"/>
    <property type="project" value="UniProtKB-KW"/>
</dbReference>
<evidence type="ECO:0000313" key="3">
    <source>
        <dbReference type="Proteomes" id="UP000009234"/>
    </source>
</evidence>
<dbReference type="HOGENOM" id="CLU_082726_0_1_9"/>
<dbReference type="RefSeq" id="WP_013842794.1">
    <property type="nucleotide sequence ID" value="NC_015589.1"/>
</dbReference>
<dbReference type="eggNOG" id="COG0500">
    <property type="taxonomic scope" value="Bacteria"/>
</dbReference>
<keyword evidence="3" id="KW-1185">Reference proteome</keyword>
<dbReference type="STRING" id="696281.Desru_2828"/>